<dbReference type="EMBL" id="CAUWAG010000007">
    <property type="protein sequence ID" value="CAJ2504899.1"/>
    <property type="molecule type" value="Genomic_DNA"/>
</dbReference>
<evidence type="ECO:0000313" key="2">
    <source>
        <dbReference type="EMBL" id="CAJ2504899.1"/>
    </source>
</evidence>
<sequence>MAQNPDKSGITLDSRRFMTGHPWSARDDNGGADDKTGGDTSKPGNNETTPRQAKMRQNWKT</sequence>
<name>A0AAI8VIB5_9PEZI</name>
<reference evidence="2" key="1">
    <citation type="submission" date="2023-10" db="EMBL/GenBank/DDBJ databases">
        <authorList>
            <person name="Hackl T."/>
        </authorList>
    </citation>
    <scope>NUCLEOTIDE SEQUENCE</scope>
</reference>
<accession>A0AAI8VIB5</accession>
<dbReference type="Proteomes" id="UP001295740">
    <property type="component" value="Unassembled WGS sequence"/>
</dbReference>
<gene>
    <name evidence="2" type="ORF">KHLLAP_LOCUS5367</name>
</gene>
<evidence type="ECO:0000313" key="3">
    <source>
        <dbReference type="Proteomes" id="UP001295740"/>
    </source>
</evidence>
<organism evidence="2 3">
    <name type="scientific">Anthostomella pinea</name>
    <dbReference type="NCBI Taxonomy" id="933095"/>
    <lineage>
        <taxon>Eukaryota</taxon>
        <taxon>Fungi</taxon>
        <taxon>Dikarya</taxon>
        <taxon>Ascomycota</taxon>
        <taxon>Pezizomycotina</taxon>
        <taxon>Sordariomycetes</taxon>
        <taxon>Xylariomycetidae</taxon>
        <taxon>Xylariales</taxon>
        <taxon>Xylariaceae</taxon>
        <taxon>Anthostomella</taxon>
    </lineage>
</organism>
<feature type="compositionally biased region" description="Basic and acidic residues" evidence="1">
    <location>
        <begin position="24"/>
        <end position="37"/>
    </location>
</feature>
<feature type="region of interest" description="Disordered" evidence="1">
    <location>
        <begin position="1"/>
        <end position="61"/>
    </location>
</feature>
<dbReference type="AlphaFoldDB" id="A0AAI8VIB5"/>
<feature type="compositionally biased region" description="Polar residues" evidence="1">
    <location>
        <begin position="38"/>
        <end position="51"/>
    </location>
</feature>
<protein>
    <submittedName>
        <fullName evidence="2">Uu.00g122930.m01.CDS01</fullName>
    </submittedName>
</protein>
<comment type="caution">
    <text evidence="2">The sequence shown here is derived from an EMBL/GenBank/DDBJ whole genome shotgun (WGS) entry which is preliminary data.</text>
</comment>
<evidence type="ECO:0000256" key="1">
    <source>
        <dbReference type="SAM" id="MobiDB-lite"/>
    </source>
</evidence>
<proteinExistence type="predicted"/>
<keyword evidence="3" id="KW-1185">Reference proteome</keyword>